<evidence type="ECO:0000256" key="4">
    <source>
        <dbReference type="ARBA" id="ARBA00022705"/>
    </source>
</evidence>
<dbReference type="Gene3D" id="1.20.272.10">
    <property type="match status" value="1"/>
</dbReference>
<comment type="similarity">
    <text evidence="1 11">Belongs to the DnaX/STICHEL family.</text>
</comment>
<dbReference type="InterPro" id="IPR050238">
    <property type="entry name" value="DNA_Rep/Repair_Clamp_Loader"/>
</dbReference>
<dbReference type="GO" id="GO:0009360">
    <property type="term" value="C:DNA polymerase III complex"/>
    <property type="evidence" value="ECO:0007669"/>
    <property type="project" value="InterPro"/>
</dbReference>
<dbReference type="Gene3D" id="3.30.300.180">
    <property type="match status" value="1"/>
</dbReference>
<dbReference type="AlphaFoldDB" id="A0A1T4W805"/>
<keyword evidence="15" id="KW-1185">Reference proteome</keyword>
<feature type="compositionally biased region" description="Low complexity" evidence="12">
    <location>
        <begin position="420"/>
        <end position="471"/>
    </location>
</feature>
<dbReference type="Pfam" id="PF12169">
    <property type="entry name" value="DNA_pol3_gamma3"/>
    <property type="match status" value="1"/>
</dbReference>
<feature type="domain" description="AAA+ ATPase" evidence="13">
    <location>
        <begin position="37"/>
        <end position="179"/>
    </location>
</feature>
<dbReference type="Proteomes" id="UP000189733">
    <property type="component" value="Unassembled WGS sequence"/>
</dbReference>
<dbReference type="InterPro" id="IPR045085">
    <property type="entry name" value="HLD_clamp_pol_III_gamma_tau"/>
</dbReference>
<evidence type="ECO:0000256" key="10">
    <source>
        <dbReference type="ARBA" id="ARBA00049244"/>
    </source>
</evidence>
<comment type="catalytic activity">
    <reaction evidence="10 11">
        <text>DNA(n) + a 2'-deoxyribonucleoside 5'-triphosphate = DNA(n+1) + diphosphate</text>
        <dbReference type="Rhea" id="RHEA:22508"/>
        <dbReference type="Rhea" id="RHEA-COMP:17339"/>
        <dbReference type="Rhea" id="RHEA-COMP:17340"/>
        <dbReference type="ChEBI" id="CHEBI:33019"/>
        <dbReference type="ChEBI" id="CHEBI:61560"/>
        <dbReference type="ChEBI" id="CHEBI:173112"/>
        <dbReference type="EC" id="2.7.7.7"/>
    </reaction>
</comment>
<evidence type="ECO:0000256" key="1">
    <source>
        <dbReference type="ARBA" id="ARBA00006360"/>
    </source>
</evidence>
<keyword evidence="6 11" id="KW-0547">Nucleotide-binding</keyword>
<dbReference type="PANTHER" id="PTHR11669:SF0">
    <property type="entry name" value="PROTEIN STICHEL-LIKE 2"/>
    <property type="match status" value="1"/>
</dbReference>
<dbReference type="GO" id="GO:0046872">
    <property type="term" value="F:metal ion binding"/>
    <property type="evidence" value="ECO:0007669"/>
    <property type="project" value="UniProtKB-KW"/>
</dbReference>
<evidence type="ECO:0000256" key="3">
    <source>
        <dbReference type="ARBA" id="ARBA00022695"/>
    </source>
</evidence>
<evidence type="ECO:0000256" key="12">
    <source>
        <dbReference type="SAM" id="MobiDB-lite"/>
    </source>
</evidence>
<dbReference type="InterPro" id="IPR027417">
    <property type="entry name" value="P-loop_NTPase"/>
</dbReference>
<dbReference type="NCBIfam" id="TIGR02397">
    <property type="entry name" value="dnaX_nterm"/>
    <property type="match status" value="1"/>
</dbReference>
<dbReference type="InterPro" id="IPR012763">
    <property type="entry name" value="DNA_pol_III_sug/sutau_N"/>
</dbReference>
<evidence type="ECO:0000256" key="11">
    <source>
        <dbReference type="RuleBase" id="RU364063"/>
    </source>
</evidence>
<dbReference type="OrthoDB" id="9810148at2"/>
<dbReference type="Pfam" id="PF22608">
    <property type="entry name" value="DNAX_ATPase_lid"/>
    <property type="match status" value="1"/>
</dbReference>
<dbReference type="EC" id="2.7.7.7" evidence="11"/>
<keyword evidence="2 11" id="KW-0808">Transferase</keyword>
<dbReference type="STRING" id="1121442.SAMN02745702_01710"/>
<dbReference type="SUPFAM" id="SSF48019">
    <property type="entry name" value="post-AAA+ oligomerization domain-like"/>
    <property type="match status" value="1"/>
</dbReference>
<feature type="region of interest" description="Disordered" evidence="12">
    <location>
        <begin position="382"/>
        <end position="484"/>
    </location>
</feature>
<evidence type="ECO:0000256" key="9">
    <source>
        <dbReference type="ARBA" id="ARBA00022932"/>
    </source>
</evidence>
<dbReference type="GO" id="GO:0003677">
    <property type="term" value="F:DNA binding"/>
    <property type="evidence" value="ECO:0007669"/>
    <property type="project" value="InterPro"/>
</dbReference>
<dbReference type="GO" id="GO:0006261">
    <property type="term" value="P:DNA-templated DNA replication"/>
    <property type="evidence" value="ECO:0007669"/>
    <property type="project" value="TreeGrafter"/>
</dbReference>
<organism evidence="14 15">
    <name type="scientific">Desulfobaculum bizertense DSM 18034</name>
    <dbReference type="NCBI Taxonomy" id="1121442"/>
    <lineage>
        <taxon>Bacteria</taxon>
        <taxon>Pseudomonadati</taxon>
        <taxon>Thermodesulfobacteriota</taxon>
        <taxon>Desulfovibrionia</taxon>
        <taxon>Desulfovibrionales</taxon>
        <taxon>Desulfovibrionaceae</taxon>
        <taxon>Desulfobaculum</taxon>
    </lineage>
</organism>
<proteinExistence type="inferred from homology"/>
<dbReference type="Gene3D" id="3.40.50.300">
    <property type="entry name" value="P-loop containing nucleotide triphosphate hydrolases"/>
    <property type="match status" value="1"/>
</dbReference>
<keyword evidence="7" id="KW-0862">Zinc</keyword>
<evidence type="ECO:0000256" key="8">
    <source>
        <dbReference type="ARBA" id="ARBA00022840"/>
    </source>
</evidence>
<dbReference type="EMBL" id="FUYA01000005">
    <property type="protein sequence ID" value="SKA72821.1"/>
    <property type="molecule type" value="Genomic_DNA"/>
</dbReference>
<dbReference type="CDD" id="cd18137">
    <property type="entry name" value="HLD_clamp_pol_III_gamma_tau"/>
    <property type="match status" value="1"/>
</dbReference>
<dbReference type="InterPro" id="IPR003593">
    <property type="entry name" value="AAA+_ATPase"/>
</dbReference>
<dbReference type="InterPro" id="IPR022754">
    <property type="entry name" value="DNA_pol_III_gamma-3"/>
</dbReference>
<keyword evidence="4 11" id="KW-0235">DNA replication</keyword>
<dbReference type="RefSeq" id="WP_078684998.1">
    <property type="nucleotide sequence ID" value="NZ_FUYA01000005.1"/>
</dbReference>
<dbReference type="SMART" id="SM00382">
    <property type="entry name" value="AAA"/>
    <property type="match status" value="1"/>
</dbReference>
<dbReference type="NCBIfam" id="NF004046">
    <property type="entry name" value="PRK05563.1"/>
    <property type="match status" value="1"/>
</dbReference>
<evidence type="ECO:0000259" key="13">
    <source>
        <dbReference type="SMART" id="SM00382"/>
    </source>
</evidence>
<gene>
    <name evidence="11" type="primary">dnaX</name>
    <name evidence="14" type="ORF">SAMN02745702_01710</name>
</gene>
<evidence type="ECO:0000256" key="7">
    <source>
        <dbReference type="ARBA" id="ARBA00022833"/>
    </source>
</evidence>
<protein>
    <recommendedName>
        <fullName evidence="11">DNA polymerase III subunit gamma/tau</fullName>
        <ecNumber evidence="11">2.7.7.7</ecNumber>
    </recommendedName>
</protein>
<feature type="compositionally biased region" description="Low complexity" evidence="12">
    <location>
        <begin position="391"/>
        <end position="406"/>
    </location>
</feature>
<comment type="function">
    <text evidence="11">DNA polymerase III is a complex, multichain enzyme responsible for most of the replicative synthesis in bacteria. This DNA polymerase also exhibits 3' to 5' exonuclease activity.</text>
</comment>
<name>A0A1T4W805_9BACT</name>
<sequence>MSQSHLTHKYRPQTFADVAGQETIKAILSRAAATGAIAPAYMFSGTRGVGKTTIARIFAKAINCEKGPAAEPCNECLHCRQISAGAAVDVAEIDGASNTGVDDVRSLKEDVGFAPIDCRYKVFIIDEAHMLSKSAFNALLKTLEEPPSHVTFILATTEPHKFPQTIISRCQHYTFKRLTQKELEAHLTRILETEGKPFDSAAISLIARRGAGSVRDSMSLLGQVLALGGETLTADDVRTVLGLAGRDILFRLMDALHKQDCVGVSGIVAEILDQGLDLGFFMRELTEAWRTMFLLSQAGDKALAILDLPDEEAAQWKEWTKKFSMAHIHACWQLTLEGQQRVRQSLEPALALELLLLNLTYLSQLVGLEGAGNAGVPSAPVPAAGQGGAAQGTPPAGPASGAAPASGGAGMAPRQPQQNVRASRPAAPAPRVQAAAQPVSPQGDTMTAARPQPARPAPQQRQAAPAARQQQGQGGFPPVPAGPKTWENFLDYATQCKGATGRSINGIRHVRAHVGNGALILQCNNKFHCEQIKANSSYSFLQELVREYFGSDWKIEFQFQQKQRKNRSQIKDEMSEHPLVQNIVSEFDAQIMSAGPRTDVKQKA</sequence>
<evidence type="ECO:0000256" key="6">
    <source>
        <dbReference type="ARBA" id="ARBA00022741"/>
    </source>
</evidence>
<dbReference type="Gene3D" id="1.10.8.60">
    <property type="match status" value="1"/>
</dbReference>
<dbReference type="GO" id="GO:0005524">
    <property type="term" value="F:ATP binding"/>
    <property type="evidence" value="ECO:0007669"/>
    <property type="project" value="UniProtKB-KW"/>
</dbReference>
<dbReference type="PANTHER" id="PTHR11669">
    <property type="entry name" value="REPLICATION FACTOR C / DNA POLYMERASE III GAMMA-TAU SUBUNIT"/>
    <property type="match status" value="1"/>
</dbReference>
<evidence type="ECO:0000256" key="2">
    <source>
        <dbReference type="ARBA" id="ARBA00022679"/>
    </source>
</evidence>
<dbReference type="InterPro" id="IPR008921">
    <property type="entry name" value="DNA_pol3_clamp-load_cplx_C"/>
</dbReference>
<dbReference type="GO" id="GO:0003887">
    <property type="term" value="F:DNA-directed DNA polymerase activity"/>
    <property type="evidence" value="ECO:0007669"/>
    <property type="project" value="UniProtKB-KW"/>
</dbReference>
<keyword evidence="3 11" id="KW-0548">Nucleotidyltransferase</keyword>
<dbReference type="CDD" id="cd00009">
    <property type="entry name" value="AAA"/>
    <property type="match status" value="1"/>
</dbReference>
<dbReference type="Pfam" id="PF13177">
    <property type="entry name" value="DNA_pol3_delta2"/>
    <property type="match status" value="1"/>
</dbReference>
<comment type="subunit">
    <text evidence="11">DNA polymerase III contains a core (composed of alpha, epsilon and theta chains) that associates with a tau subunit. This core dimerizes to form the POLIII' complex. PolIII' associates with the gamma complex (composed of gamma, delta, delta', psi and chi chains) and with the beta chain to form the complete DNA polymerase III complex.</text>
</comment>
<reference evidence="14 15" key="1">
    <citation type="submission" date="2017-02" db="EMBL/GenBank/DDBJ databases">
        <authorList>
            <person name="Peterson S.W."/>
        </authorList>
    </citation>
    <scope>NUCLEOTIDE SEQUENCE [LARGE SCALE GENOMIC DNA]</scope>
    <source>
        <strain evidence="14 15">DSM 18034</strain>
    </source>
</reference>
<evidence type="ECO:0000256" key="5">
    <source>
        <dbReference type="ARBA" id="ARBA00022723"/>
    </source>
</evidence>
<dbReference type="SUPFAM" id="SSF52540">
    <property type="entry name" value="P-loop containing nucleoside triphosphate hydrolases"/>
    <property type="match status" value="1"/>
</dbReference>
<accession>A0A1T4W805</accession>
<dbReference type="InterPro" id="IPR038454">
    <property type="entry name" value="DnaA_N_sf"/>
</dbReference>
<evidence type="ECO:0000313" key="15">
    <source>
        <dbReference type="Proteomes" id="UP000189733"/>
    </source>
</evidence>
<dbReference type="FunFam" id="3.40.50.300:FF:000014">
    <property type="entry name" value="DNA polymerase III subunit gamma/tau"/>
    <property type="match status" value="1"/>
</dbReference>
<evidence type="ECO:0000313" key="14">
    <source>
        <dbReference type="EMBL" id="SKA72821.1"/>
    </source>
</evidence>
<keyword evidence="9 11" id="KW-0239">DNA-directed DNA polymerase</keyword>
<keyword evidence="8 11" id="KW-0067">ATP-binding</keyword>
<keyword evidence="5" id="KW-0479">Metal-binding</keyword>